<dbReference type="RefSeq" id="WP_250138809.1">
    <property type="nucleotide sequence ID" value="NZ_JALIQP010000001.1"/>
</dbReference>
<organism evidence="1 2">
    <name type="scientific">Halosolutus amylolyticus</name>
    <dbReference type="NCBI Taxonomy" id="2932267"/>
    <lineage>
        <taxon>Archaea</taxon>
        <taxon>Methanobacteriati</taxon>
        <taxon>Methanobacteriota</taxon>
        <taxon>Stenosarchaea group</taxon>
        <taxon>Halobacteria</taxon>
        <taxon>Halobacteriales</taxon>
        <taxon>Natrialbaceae</taxon>
        <taxon>Halosolutus</taxon>
    </lineage>
</organism>
<dbReference type="EMBL" id="JBHSFA010000002">
    <property type="protein sequence ID" value="MFC4540645.1"/>
    <property type="molecule type" value="Genomic_DNA"/>
</dbReference>
<keyword evidence="2" id="KW-1185">Reference proteome</keyword>
<name>A0ABD5PJB4_9EURY</name>
<proteinExistence type="predicted"/>
<sequence>MTDGNRRSTTVGTDSRNGFVRETYEEYDVGSMRVGMIADPENEHAWIQSDVTVPVHP</sequence>
<evidence type="ECO:0000313" key="2">
    <source>
        <dbReference type="Proteomes" id="UP001595898"/>
    </source>
</evidence>
<reference evidence="1 2" key="1">
    <citation type="journal article" date="2019" name="Int. J. Syst. Evol. Microbiol.">
        <title>The Global Catalogue of Microorganisms (GCM) 10K type strain sequencing project: providing services to taxonomists for standard genome sequencing and annotation.</title>
        <authorList>
            <consortium name="The Broad Institute Genomics Platform"/>
            <consortium name="The Broad Institute Genome Sequencing Center for Infectious Disease"/>
            <person name="Wu L."/>
            <person name="Ma J."/>
        </authorList>
    </citation>
    <scope>NUCLEOTIDE SEQUENCE [LARGE SCALE GENOMIC DNA]</scope>
    <source>
        <strain evidence="1 2">WLHS5</strain>
    </source>
</reference>
<comment type="caution">
    <text evidence="1">The sequence shown here is derived from an EMBL/GenBank/DDBJ whole genome shotgun (WGS) entry which is preliminary data.</text>
</comment>
<accession>A0ABD5PJB4</accession>
<gene>
    <name evidence="1" type="ORF">ACFO5R_01730</name>
</gene>
<dbReference type="AlphaFoldDB" id="A0ABD5PJB4"/>
<protein>
    <submittedName>
        <fullName evidence="1">Uncharacterized protein</fullName>
    </submittedName>
</protein>
<evidence type="ECO:0000313" key="1">
    <source>
        <dbReference type="EMBL" id="MFC4540645.1"/>
    </source>
</evidence>
<dbReference type="Proteomes" id="UP001595898">
    <property type="component" value="Unassembled WGS sequence"/>
</dbReference>